<name>A0A0U1DGG9_9MYCO</name>
<dbReference type="EMBL" id="CTEF01000002">
    <property type="protein sequence ID" value="CQD15706.1"/>
    <property type="molecule type" value="Genomic_DNA"/>
</dbReference>
<gene>
    <name evidence="3" type="ORF">BN970_03301</name>
</gene>
<sequence length="1424" mass="146914">MPELATAWITLAVSADGMQRQIRRALNDVDADGAGRRTGQQFSSAAVRSTNLTGIEQRMADAGRRGAQALGTALKVGVAGAATAATGIIASSLKLGFDRLTAIDEAKAKLTGLGNDTRTTAKIMDSALAAVKGTAFGLGDAATIAANAVAAGVKPGQELTNYLKMTADASAIAGSSLGDMGRIINQVRTGQKAYTDDLNQLADRGIPIYQWLAEEAGVAAGDVKKLASEGKISSEQFEAAISKHIGGAAQKMGSSFKGSLDNMKAALGRGGAAALEPFFNRLTGGFGSATTALDALTPKVKEMSQQFDAKIFDEWIPAAKSAWEAVQGNSAVRSNLSEVKSLLMSLASNGREVWPALVQIGQALGQASAALGVSSWRIFLSALEAAAGVLKTITPLVQGLGNFMSSHQGLVTAAAGAWLLFRTIPAVLGRVTGATVPLTQSLSRMGQQITGQAGALVPLRSRLTAIAGDYRNIGTAAQNNGQHLSSFNRLMRAVSNNSPTIRNMGNAFMGASTNVGAFTGALRAGVQPALNGLRTAASGVIGALGGPFSAALIAAGVAFAVISAQNQKADQSLKAYQDAVRRTEKAQVNLNSALAKSRGAFDDTVKGSAVERITAISDELEAAGTRTGSFLDRFRAEGESLFSLRSMFGGGGRTQIQAIEDQADAAKATLKVINDLKLSQQDLTDAAYGPQAAFDALAAKMEAAGDSGKTAASKFRDARVEFLRQQDTARKTAPGVLEMATAMRTLADNTASAADKTSALKSAMDALNPARTAGDAEAAHTRAVEAAKQSETPVNAAGGVGADLFRADGTLNLSKSNAVELNDALKELSDTTVDAALSGVKNMDEVFKGNDQTFASLAQRYQTDVPKIRAAFDTLGGKLTELSPKLSEIAQKFQSGEIPTDHPINIEAPGGQAVLDLLKGLGEKVHEDNNKEIVVEDKNGLGAQTLQLLKAIGYEAKIQDNKLVLVKADTTLADQAMSAFSNEWKTMTTTVDFRTPARMPAFPGDTTVPKGGRADGAIVPRVFGAIVPMADGGLQWISKPRTADIYAGRGAGTIFAEEETGGEAYIPLAKSKRNRSMQILMEVARLFGIGRNAEGSITVDELKNYASGISGGSYVRGGPPGLTGTDCSGAQAALANYITGAGGRFATGNESQALLARGFQQGDPPSGIAAYWIGWKNGGPGGGHTAGTILDPEGGNVNVEMGGKSGGGQYGGGAAGASEFPNRAWIALAGYGEDPTKSGGTSARVQSAQASVTSAKASTASAQNALDKANADLDALKAKGASADKLTAAEKKRDVAEQKLTAAQERQTAAETRLSEVKDKEASKAEKSGDDGAKGFGQNLASGLFGGFMESIGLPGFSNMLEWPLLKSGQSLLNAFAGPIKGALEGKLGIQQRDGRPVCRSATRAMLLACLVVAANSPGSAFQA</sequence>
<proteinExistence type="predicted"/>
<feature type="domain" description="Tape measure protein N-terminal" evidence="2">
    <location>
        <begin position="99"/>
        <end position="269"/>
    </location>
</feature>
<feature type="region of interest" description="Disordered" evidence="1">
    <location>
        <begin position="1297"/>
        <end position="1334"/>
    </location>
</feature>
<dbReference type="Pfam" id="PF20155">
    <property type="entry name" value="TMP_3"/>
    <property type="match status" value="1"/>
</dbReference>
<protein>
    <submittedName>
        <fullName evidence="3">NlpC/P60 family protein</fullName>
    </submittedName>
</protein>
<feature type="compositionally biased region" description="Basic and acidic residues" evidence="1">
    <location>
        <begin position="1313"/>
        <end position="1333"/>
    </location>
</feature>
<organism evidence="3 4">
    <name type="scientific">Mycolicibacterium conceptionense</name>
    <dbReference type="NCBI Taxonomy" id="451644"/>
    <lineage>
        <taxon>Bacteria</taxon>
        <taxon>Bacillati</taxon>
        <taxon>Actinomycetota</taxon>
        <taxon>Actinomycetes</taxon>
        <taxon>Mycobacteriales</taxon>
        <taxon>Mycobacteriaceae</taxon>
        <taxon>Mycolicibacterium</taxon>
    </lineage>
</organism>
<dbReference type="NCBIfam" id="TIGR02675">
    <property type="entry name" value="tape_meas_nterm"/>
    <property type="match status" value="1"/>
</dbReference>
<evidence type="ECO:0000256" key="1">
    <source>
        <dbReference type="SAM" id="MobiDB-lite"/>
    </source>
</evidence>
<evidence type="ECO:0000313" key="3">
    <source>
        <dbReference type="EMBL" id="CQD15706.1"/>
    </source>
</evidence>
<evidence type="ECO:0000259" key="2">
    <source>
        <dbReference type="Pfam" id="PF20155"/>
    </source>
</evidence>
<feature type="compositionally biased region" description="Low complexity" evidence="1">
    <location>
        <begin position="1301"/>
        <end position="1312"/>
    </location>
</feature>
<dbReference type="Proteomes" id="UP000182227">
    <property type="component" value="Unassembled WGS sequence"/>
</dbReference>
<evidence type="ECO:0000313" key="4">
    <source>
        <dbReference type="Proteomes" id="UP000182227"/>
    </source>
</evidence>
<dbReference type="InterPro" id="IPR013491">
    <property type="entry name" value="Tape_meas_N"/>
</dbReference>
<reference evidence="3 4" key="1">
    <citation type="submission" date="2015-03" db="EMBL/GenBank/DDBJ databases">
        <authorList>
            <person name="Murphy D."/>
        </authorList>
    </citation>
    <scope>NUCLEOTIDE SEQUENCE [LARGE SCALE GENOMIC DNA]</scope>
    <source>
        <strain evidence="3 4">D16</strain>
    </source>
</reference>
<accession>A0A0U1DGG9</accession>